<organism evidence="1">
    <name type="scientific">marine sediment metagenome</name>
    <dbReference type="NCBI Taxonomy" id="412755"/>
    <lineage>
        <taxon>unclassified sequences</taxon>
        <taxon>metagenomes</taxon>
        <taxon>ecological metagenomes</taxon>
    </lineage>
</organism>
<feature type="non-terminal residue" evidence="1">
    <location>
        <position position="1"/>
    </location>
</feature>
<sequence length="68" mass="7755">VILEKLHLRILLKYQRDERMICSEAVLEVFLRAKVPVLPKDVVPLPGSFVESDLLIEVGQGVLSQDWL</sequence>
<proteinExistence type="predicted"/>
<reference evidence="1" key="1">
    <citation type="journal article" date="2014" name="Front. Microbiol.">
        <title>High frequency of phylogenetically diverse reductive dehalogenase-homologous genes in deep subseafloor sedimentary metagenomes.</title>
        <authorList>
            <person name="Kawai M."/>
            <person name="Futagami T."/>
            <person name="Toyoda A."/>
            <person name="Takaki Y."/>
            <person name="Nishi S."/>
            <person name="Hori S."/>
            <person name="Arai W."/>
            <person name="Tsubouchi T."/>
            <person name="Morono Y."/>
            <person name="Uchiyama I."/>
            <person name="Ito T."/>
            <person name="Fujiyama A."/>
            <person name="Inagaki F."/>
            <person name="Takami H."/>
        </authorList>
    </citation>
    <scope>NUCLEOTIDE SEQUENCE</scope>
    <source>
        <strain evidence="1">Expedition CK06-06</strain>
    </source>
</reference>
<accession>X1HLJ1</accession>
<comment type="caution">
    <text evidence="1">The sequence shown here is derived from an EMBL/GenBank/DDBJ whole genome shotgun (WGS) entry which is preliminary data.</text>
</comment>
<dbReference type="EMBL" id="BARU01031111">
    <property type="protein sequence ID" value="GAH70976.1"/>
    <property type="molecule type" value="Genomic_DNA"/>
</dbReference>
<name>X1HLJ1_9ZZZZ</name>
<dbReference type="AlphaFoldDB" id="X1HLJ1"/>
<protein>
    <submittedName>
        <fullName evidence="1">Uncharacterized protein</fullName>
    </submittedName>
</protein>
<evidence type="ECO:0000313" key="1">
    <source>
        <dbReference type="EMBL" id="GAH70976.1"/>
    </source>
</evidence>
<gene>
    <name evidence="1" type="ORF">S03H2_49256</name>
</gene>